<proteinExistence type="inferred from homology"/>
<gene>
    <name evidence="3" type="ORF">UFOPK4080_00037</name>
</gene>
<evidence type="ECO:0000256" key="2">
    <source>
        <dbReference type="SAM" id="MobiDB-lite"/>
    </source>
</evidence>
<feature type="region of interest" description="Disordered" evidence="2">
    <location>
        <begin position="408"/>
        <end position="436"/>
    </location>
</feature>
<evidence type="ECO:0000313" key="3">
    <source>
        <dbReference type="EMBL" id="CAB4329503.1"/>
    </source>
</evidence>
<dbReference type="PROSITE" id="PS51904">
    <property type="entry name" value="GLYCOSYL_HYDROL_F25_2"/>
    <property type="match status" value="1"/>
</dbReference>
<dbReference type="SUPFAM" id="SSF51445">
    <property type="entry name" value="(Trans)glycosidases"/>
    <property type="match status" value="1"/>
</dbReference>
<dbReference type="PANTHER" id="PTHR34135:SF2">
    <property type="entry name" value="LYSOZYME"/>
    <property type="match status" value="1"/>
</dbReference>
<dbReference type="Pfam" id="PF01183">
    <property type="entry name" value="Glyco_hydro_25"/>
    <property type="match status" value="1"/>
</dbReference>
<evidence type="ECO:0000256" key="1">
    <source>
        <dbReference type="ARBA" id="ARBA00010646"/>
    </source>
</evidence>
<dbReference type="GO" id="GO:0016998">
    <property type="term" value="P:cell wall macromolecule catabolic process"/>
    <property type="evidence" value="ECO:0007669"/>
    <property type="project" value="InterPro"/>
</dbReference>
<dbReference type="Gene3D" id="3.20.20.80">
    <property type="entry name" value="Glycosidases"/>
    <property type="match status" value="1"/>
</dbReference>
<protein>
    <submittedName>
        <fullName evidence="3">Unannotated protein</fullName>
    </submittedName>
</protein>
<organism evidence="3">
    <name type="scientific">freshwater metagenome</name>
    <dbReference type="NCBI Taxonomy" id="449393"/>
    <lineage>
        <taxon>unclassified sequences</taxon>
        <taxon>metagenomes</taxon>
        <taxon>ecological metagenomes</taxon>
    </lineage>
</organism>
<dbReference type="InterPro" id="IPR017853">
    <property type="entry name" value="GH"/>
</dbReference>
<dbReference type="PANTHER" id="PTHR34135">
    <property type="entry name" value="LYSOZYME"/>
    <property type="match status" value="1"/>
</dbReference>
<accession>A0A6J5YNX8</accession>
<sequence>MSSRFRISQLAPIIAFVFFISTFQVAPAKAVDLKISGPAGKIHGADISRWQHPNDKPINFKKMRKAGLDFVMIKASDTRDDSDRMAVKYLKQDRTGAQEAGIHTGFYHYALLPNVTTKAAIERDARAQAQKVIWRIGSIGGFNELDLPYALDLENNCVQYSSSNSCIKTAKRSHATLWTKTFLSYIKEKTGRTPLIYSSPHFLENALKRDKELSKYPLWIAQYAIDPAKPGAKPNVKVGGCFVHSWTTAQCSANWTVWQYTSCGIAPKYGVPGSRLDLNIFSGGIEKFQSLLTGTWVPDPHDEMPIGETSTITITSVSASTTNKKVVISVDVTRPDSSAVVTGSVQFRFAPSNLDAPVITQLVSRETSGRWKIAVAGIPAGSWLGNVEFKDASGTHSDIFAPIAFTVEQGPTPTPKPTKKPAPKPVFDSCRNQIKN</sequence>
<comment type="similarity">
    <text evidence="1">Belongs to the glycosyl hydrolase 25 family.</text>
</comment>
<dbReference type="InterPro" id="IPR002053">
    <property type="entry name" value="Glyco_hydro_25"/>
</dbReference>
<name>A0A6J5YNX8_9ZZZZ</name>
<dbReference type="CDD" id="cd00599">
    <property type="entry name" value="GH25_muramidase"/>
    <property type="match status" value="1"/>
</dbReference>
<dbReference type="AlphaFoldDB" id="A0A6J5YNX8"/>
<reference evidence="3" key="1">
    <citation type="submission" date="2020-05" db="EMBL/GenBank/DDBJ databases">
        <authorList>
            <person name="Chiriac C."/>
            <person name="Salcher M."/>
            <person name="Ghai R."/>
            <person name="Kavagutti S V."/>
        </authorList>
    </citation>
    <scope>NUCLEOTIDE SEQUENCE</scope>
</reference>
<dbReference type="GO" id="GO:0003796">
    <property type="term" value="F:lysozyme activity"/>
    <property type="evidence" value="ECO:0007669"/>
    <property type="project" value="InterPro"/>
</dbReference>
<dbReference type="GO" id="GO:0009253">
    <property type="term" value="P:peptidoglycan catabolic process"/>
    <property type="evidence" value="ECO:0007669"/>
    <property type="project" value="InterPro"/>
</dbReference>
<dbReference type="GO" id="GO:0016052">
    <property type="term" value="P:carbohydrate catabolic process"/>
    <property type="evidence" value="ECO:0007669"/>
    <property type="project" value="TreeGrafter"/>
</dbReference>
<dbReference type="EMBL" id="CAESAG010000002">
    <property type="protein sequence ID" value="CAB4329503.1"/>
    <property type="molecule type" value="Genomic_DNA"/>
</dbReference>